<feature type="compositionally biased region" description="Polar residues" evidence="3">
    <location>
        <begin position="378"/>
        <end position="388"/>
    </location>
</feature>
<dbReference type="SMART" id="SM00166">
    <property type="entry name" value="UBX"/>
    <property type="match status" value="1"/>
</dbReference>
<dbReference type="PANTHER" id="PTHR23322:SF93">
    <property type="entry name" value="UBX DOMAIN-CONTAINING PROTEIN 8"/>
    <property type="match status" value="1"/>
</dbReference>
<feature type="region of interest" description="Disordered" evidence="3">
    <location>
        <begin position="300"/>
        <end position="370"/>
    </location>
</feature>
<evidence type="ECO:0000313" key="6">
    <source>
        <dbReference type="Proteomes" id="UP001154282"/>
    </source>
</evidence>
<dbReference type="PANTHER" id="PTHR23322">
    <property type="entry name" value="FAS-ASSOCIATED PROTEIN"/>
    <property type="match status" value="1"/>
</dbReference>
<evidence type="ECO:0000256" key="3">
    <source>
        <dbReference type="SAM" id="MobiDB-lite"/>
    </source>
</evidence>
<evidence type="ECO:0000259" key="4">
    <source>
        <dbReference type="PROSITE" id="PS50033"/>
    </source>
</evidence>
<keyword evidence="6" id="KW-1185">Reference proteome</keyword>
<keyword evidence="2" id="KW-0175">Coiled coil</keyword>
<evidence type="ECO:0000313" key="5">
    <source>
        <dbReference type="EMBL" id="CAI0414288.1"/>
    </source>
</evidence>
<feature type="coiled-coil region" evidence="2">
    <location>
        <begin position="468"/>
        <end position="523"/>
    </location>
</feature>
<dbReference type="EMBL" id="CAMGYJ010000005">
    <property type="protein sequence ID" value="CAI0414288.1"/>
    <property type="molecule type" value="Genomic_DNA"/>
</dbReference>
<name>A0AAV0JXI9_9ROSI</name>
<dbReference type="CDD" id="cd01767">
    <property type="entry name" value="UBX"/>
    <property type="match status" value="1"/>
</dbReference>
<feature type="region of interest" description="Disordered" evidence="3">
    <location>
        <begin position="434"/>
        <end position="463"/>
    </location>
</feature>
<dbReference type="SUPFAM" id="SSF46934">
    <property type="entry name" value="UBA-like"/>
    <property type="match status" value="1"/>
</dbReference>
<gene>
    <name evidence="5" type="ORF">LITE_LOCUS16236</name>
</gene>
<proteinExistence type="predicted"/>
<dbReference type="SUPFAM" id="SSF54236">
    <property type="entry name" value="Ubiquitin-like"/>
    <property type="match status" value="1"/>
</dbReference>
<dbReference type="Proteomes" id="UP001154282">
    <property type="component" value="Unassembled WGS sequence"/>
</dbReference>
<dbReference type="GO" id="GO:0043130">
    <property type="term" value="F:ubiquitin binding"/>
    <property type="evidence" value="ECO:0007669"/>
    <property type="project" value="TreeGrafter"/>
</dbReference>
<dbReference type="InterPro" id="IPR029071">
    <property type="entry name" value="Ubiquitin-like_domsf"/>
</dbReference>
<keyword evidence="1" id="KW-0833">Ubl conjugation pathway</keyword>
<accession>A0AAV0JXI9</accession>
<dbReference type="InterPro" id="IPR050730">
    <property type="entry name" value="UBX_domain-protein"/>
</dbReference>
<dbReference type="Gene3D" id="1.10.8.10">
    <property type="entry name" value="DNA helicase RuvA subunit, C-terminal domain"/>
    <property type="match status" value="1"/>
</dbReference>
<dbReference type="Pfam" id="PF00789">
    <property type="entry name" value="UBX"/>
    <property type="match status" value="1"/>
</dbReference>
<reference evidence="5" key="1">
    <citation type="submission" date="2022-08" db="EMBL/GenBank/DDBJ databases">
        <authorList>
            <person name="Gutierrez-Valencia J."/>
        </authorList>
    </citation>
    <scope>NUCLEOTIDE SEQUENCE</scope>
</reference>
<comment type="caution">
    <text evidence="5">The sequence shown here is derived from an EMBL/GenBank/DDBJ whole genome shotgun (WGS) entry which is preliminary data.</text>
</comment>
<dbReference type="PROSITE" id="PS50033">
    <property type="entry name" value="UBX"/>
    <property type="match status" value="1"/>
</dbReference>
<dbReference type="Gene3D" id="3.10.20.90">
    <property type="entry name" value="Phosphatidylinositol 3-kinase Catalytic Subunit, Chain A, domain 1"/>
    <property type="match status" value="1"/>
</dbReference>
<feature type="domain" description="UBX" evidence="4">
    <location>
        <begin position="531"/>
        <end position="609"/>
    </location>
</feature>
<evidence type="ECO:0000256" key="1">
    <source>
        <dbReference type="ARBA" id="ARBA00022786"/>
    </source>
</evidence>
<dbReference type="InterPro" id="IPR009060">
    <property type="entry name" value="UBA-like_sf"/>
</dbReference>
<dbReference type="InterPro" id="IPR001012">
    <property type="entry name" value="UBX_dom"/>
</dbReference>
<organism evidence="5 6">
    <name type="scientific">Linum tenue</name>
    <dbReference type="NCBI Taxonomy" id="586396"/>
    <lineage>
        <taxon>Eukaryota</taxon>
        <taxon>Viridiplantae</taxon>
        <taxon>Streptophyta</taxon>
        <taxon>Embryophyta</taxon>
        <taxon>Tracheophyta</taxon>
        <taxon>Spermatophyta</taxon>
        <taxon>Magnoliopsida</taxon>
        <taxon>eudicotyledons</taxon>
        <taxon>Gunneridae</taxon>
        <taxon>Pentapetalae</taxon>
        <taxon>rosids</taxon>
        <taxon>fabids</taxon>
        <taxon>Malpighiales</taxon>
        <taxon>Linaceae</taxon>
        <taxon>Linum</taxon>
    </lineage>
</organism>
<feature type="region of interest" description="Disordered" evidence="3">
    <location>
        <begin position="378"/>
        <end position="397"/>
    </location>
</feature>
<dbReference type="AlphaFoldDB" id="A0AAV0JXI9"/>
<sequence length="613" mass="66893">MARPNQEAIDTFISITGATESVAVQKLEEHAGDLNAAVNAHFSEGDRSSFNAPSVPAREDDMMDIDDDPIETAPARRHPLSLLSDPGLTNPFSLLDPQFPRSLFGGVSDVGNRAPFVTQPRQVREIPIEVKDNPDTSGRSGHDPVIEDVTGTDLADETGVHGTVIVDVEDDDVILPGPNANAAANRDRQYVDVLGVSSHEGARPGTPVLNNSLEYSNDIEEEMVRAAIEASKREAGGLGDPGPWQSQYHSGGDELEHAVSLSMKVFVVLFTSEFIFNIHALSMSNLRFFQAAEQENALREGKGKVGVSEVGTSEPETAIGASNGRLETGGSSFQDEVEEDVEEQPLIRHRSRHTSSSSLESAKDGVTEADQPLSAIESNNASSETGINGNAFPAEWGGISSEEHDEAVMLEAAMFGGIPEASGYQYPYAPHQFMQREGGPYHRPAPRPPSPSLQAQRSIREQQDDEYLASLAADREKAEARRLEEEAARAAALEQEKLKEEDNRKKLEEAQEIERQLAAKEASLPQEPTPDEENAVTLLVRTPDGARHGRRFLKSDRLQSLFDFIDVTRVVKPGTYRLVRPYPRRAFSDGETALTLSELGLTSKQEALFLELI</sequence>
<feature type="compositionally biased region" description="Low complexity" evidence="3">
    <location>
        <begin position="305"/>
        <end position="314"/>
    </location>
</feature>
<dbReference type="CDD" id="cd14351">
    <property type="entry name" value="UBA_Ubx1_like"/>
    <property type="match status" value="1"/>
</dbReference>
<protein>
    <recommendedName>
        <fullName evidence="4">UBX domain-containing protein</fullName>
    </recommendedName>
</protein>
<evidence type="ECO:0000256" key="2">
    <source>
        <dbReference type="SAM" id="Coils"/>
    </source>
</evidence>
<dbReference type="Pfam" id="PF14555">
    <property type="entry name" value="UBA_4"/>
    <property type="match status" value="1"/>
</dbReference>